<evidence type="ECO:0000259" key="11">
    <source>
        <dbReference type="Pfam" id="PF00694"/>
    </source>
</evidence>
<evidence type="ECO:0000256" key="4">
    <source>
        <dbReference type="ARBA" id="ARBA00009845"/>
    </source>
</evidence>
<dbReference type="Pfam" id="PF00694">
    <property type="entry name" value="Aconitase_C"/>
    <property type="match status" value="1"/>
</dbReference>
<keyword evidence="13" id="KW-1185">Reference proteome</keyword>
<dbReference type="EC" id="4.2.1.33" evidence="10"/>
<evidence type="ECO:0000313" key="13">
    <source>
        <dbReference type="Proteomes" id="UP001597380"/>
    </source>
</evidence>
<dbReference type="NCBIfam" id="NF002458">
    <property type="entry name" value="PRK01641.1"/>
    <property type="match status" value="1"/>
</dbReference>
<dbReference type="Proteomes" id="UP001597380">
    <property type="component" value="Unassembled WGS sequence"/>
</dbReference>
<comment type="catalytic activity">
    <reaction evidence="1 10">
        <text>(2R,3S)-3-isopropylmalate = (2S)-2-isopropylmalate</text>
        <dbReference type="Rhea" id="RHEA:32287"/>
        <dbReference type="ChEBI" id="CHEBI:1178"/>
        <dbReference type="ChEBI" id="CHEBI:35121"/>
        <dbReference type="EC" id="4.2.1.33"/>
    </reaction>
</comment>
<comment type="function">
    <text evidence="2 10">Catalyzes the isomerization between 2-isopropylmalate and 3-isopropylmalate, via the formation of 2-isopropylmaleate.</text>
</comment>
<keyword evidence="7 10" id="KW-0028">Amino-acid biosynthesis</keyword>
<evidence type="ECO:0000256" key="1">
    <source>
        <dbReference type="ARBA" id="ARBA00000491"/>
    </source>
</evidence>
<comment type="subunit">
    <text evidence="5 10">Heterodimer of LeuC and LeuD.</text>
</comment>
<dbReference type="RefSeq" id="WP_345339633.1">
    <property type="nucleotide sequence ID" value="NZ_BAABLI010000010.1"/>
</dbReference>
<keyword evidence="8 10" id="KW-0456">Lyase</keyword>
<dbReference type="Gene3D" id="3.20.19.10">
    <property type="entry name" value="Aconitase, domain 4"/>
    <property type="match status" value="1"/>
</dbReference>
<reference evidence="13" key="1">
    <citation type="journal article" date="2019" name="Int. J. Syst. Evol. Microbiol.">
        <title>The Global Catalogue of Microorganisms (GCM) 10K type strain sequencing project: providing services to taxonomists for standard genome sequencing and annotation.</title>
        <authorList>
            <consortium name="The Broad Institute Genomics Platform"/>
            <consortium name="The Broad Institute Genome Sequencing Center for Infectious Disease"/>
            <person name="Wu L."/>
            <person name="Ma J."/>
        </authorList>
    </citation>
    <scope>NUCLEOTIDE SEQUENCE [LARGE SCALE GENOMIC DNA]</scope>
    <source>
        <strain evidence="13">CGMCC 1.10992</strain>
    </source>
</reference>
<sequence length="201" mass="22551">MAGITQLTGLAAPLDHSHVDTDQIIPKQFLTKVERVGFGQHCFHDWRYLDEAGTQENPDFILNAPRYRNAEILLTRENFGCGSSREHAPWALKEMGYTVVIAPSFADIFYGNAINNGMLPIRLSEAEVQQLFEEVVAAEGSQITVDLEAQTVISPSGASFSFDIDAFHRECIMKGLDSIGWTLQFEQQISAYEQNIPGWRR</sequence>
<evidence type="ECO:0000256" key="2">
    <source>
        <dbReference type="ARBA" id="ARBA00002695"/>
    </source>
</evidence>
<feature type="domain" description="Aconitase A/isopropylmalate dehydratase small subunit swivel" evidence="11">
    <location>
        <begin position="1"/>
        <end position="125"/>
    </location>
</feature>
<keyword evidence="9 10" id="KW-0100">Branched-chain amino acid biosynthesis</keyword>
<evidence type="ECO:0000313" key="12">
    <source>
        <dbReference type="EMBL" id="MFD2097054.1"/>
    </source>
</evidence>
<dbReference type="CDD" id="cd01577">
    <property type="entry name" value="IPMI_Swivel"/>
    <property type="match status" value="1"/>
</dbReference>
<gene>
    <name evidence="10 12" type="primary">leuD</name>
    <name evidence="12" type="ORF">ACFSJ3_13745</name>
</gene>
<accession>A0ABW4XTA7</accession>
<dbReference type="HAMAP" id="MF_01031">
    <property type="entry name" value="LeuD_type1"/>
    <property type="match status" value="1"/>
</dbReference>
<dbReference type="PANTHER" id="PTHR43345">
    <property type="entry name" value="3-ISOPROPYLMALATE DEHYDRATASE SMALL SUBUNIT 2-RELATED-RELATED"/>
    <property type="match status" value="1"/>
</dbReference>
<protein>
    <recommendedName>
        <fullName evidence="10">3-isopropylmalate dehydratase small subunit</fullName>
        <ecNumber evidence="10">4.2.1.33</ecNumber>
    </recommendedName>
    <alternativeName>
        <fullName evidence="10">Alpha-IPM isomerase</fullName>
        <shortName evidence="10">IPMI</shortName>
    </alternativeName>
    <alternativeName>
        <fullName evidence="10">Isopropylmalate isomerase</fullName>
    </alternativeName>
</protein>
<evidence type="ECO:0000256" key="3">
    <source>
        <dbReference type="ARBA" id="ARBA00004729"/>
    </source>
</evidence>
<dbReference type="PANTHER" id="PTHR43345:SF5">
    <property type="entry name" value="3-ISOPROPYLMALATE DEHYDRATASE SMALL SUBUNIT"/>
    <property type="match status" value="1"/>
</dbReference>
<organism evidence="12 13">
    <name type="scientific">Corallincola platygyrae</name>
    <dbReference type="NCBI Taxonomy" id="1193278"/>
    <lineage>
        <taxon>Bacteria</taxon>
        <taxon>Pseudomonadati</taxon>
        <taxon>Pseudomonadota</taxon>
        <taxon>Gammaproteobacteria</taxon>
        <taxon>Alteromonadales</taxon>
        <taxon>Psychromonadaceae</taxon>
        <taxon>Corallincola</taxon>
    </lineage>
</organism>
<dbReference type="InterPro" id="IPR000573">
    <property type="entry name" value="AconitaseA/IPMdHydase_ssu_swvl"/>
</dbReference>
<evidence type="ECO:0000256" key="6">
    <source>
        <dbReference type="ARBA" id="ARBA00022430"/>
    </source>
</evidence>
<evidence type="ECO:0000256" key="8">
    <source>
        <dbReference type="ARBA" id="ARBA00023239"/>
    </source>
</evidence>
<dbReference type="EMBL" id="JBHUHT010000015">
    <property type="protein sequence ID" value="MFD2097054.1"/>
    <property type="molecule type" value="Genomic_DNA"/>
</dbReference>
<evidence type="ECO:0000256" key="10">
    <source>
        <dbReference type="HAMAP-Rule" id="MF_01031"/>
    </source>
</evidence>
<evidence type="ECO:0000256" key="7">
    <source>
        <dbReference type="ARBA" id="ARBA00022605"/>
    </source>
</evidence>
<dbReference type="InterPro" id="IPR050075">
    <property type="entry name" value="LeuD"/>
</dbReference>
<dbReference type="InterPro" id="IPR015928">
    <property type="entry name" value="Aconitase/3IPM_dehydase_swvl"/>
</dbReference>
<evidence type="ECO:0000256" key="9">
    <source>
        <dbReference type="ARBA" id="ARBA00023304"/>
    </source>
</evidence>
<proteinExistence type="inferred from homology"/>
<name>A0ABW4XTA7_9GAMM</name>
<dbReference type="InterPro" id="IPR033940">
    <property type="entry name" value="IPMI_Swivel"/>
</dbReference>
<dbReference type="NCBIfam" id="TIGR00171">
    <property type="entry name" value="leuD"/>
    <property type="match status" value="1"/>
</dbReference>
<comment type="similarity">
    <text evidence="4 10">Belongs to the LeuD family. LeuD type 1 subfamily.</text>
</comment>
<dbReference type="SUPFAM" id="SSF52016">
    <property type="entry name" value="LeuD/IlvD-like"/>
    <property type="match status" value="1"/>
</dbReference>
<dbReference type="InterPro" id="IPR004431">
    <property type="entry name" value="3-IsopropMal_deHydase_ssu"/>
</dbReference>
<evidence type="ECO:0000256" key="5">
    <source>
        <dbReference type="ARBA" id="ARBA00011271"/>
    </source>
</evidence>
<comment type="caution">
    <text evidence="12">The sequence shown here is derived from an EMBL/GenBank/DDBJ whole genome shotgun (WGS) entry which is preliminary data.</text>
</comment>
<dbReference type="GO" id="GO:0003861">
    <property type="term" value="F:3-isopropylmalate dehydratase activity"/>
    <property type="evidence" value="ECO:0007669"/>
    <property type="project" value="UniProtKB-EC"/>
</dbReference>
<keyword evidence="6 10" id="KW-0432">Leucine biosynthesis</keyword>
<comment type="pathway">
    <text evidence="3 10">Amino-acid biosynthesis; L-leucine biosynthesis; L-leucine from 3-methyl-2-oxobutanoate: step 2/4.</text>
</comment>